<dbReference type="CDD" id="cd03443">
    <property type="entry name" value="PaaI_thioesterase"/>
    <property type="match status" value="1"/>
</dbReference>
<dbReference type="GO" id="GO:0061522">
    <property type="term" value="F:1,4-dihydroxy-2-naphthoyl-CoA thioesterase activity"/>
    <property type="evidence" value="ECO:0007669"/>
    <property type="project" value="TreeGrafter"/>
</dbReference>
<feature type="domain" description="Thioesterase" evidence="3">
    <location>
        <begin position="49"/>
        <end position="126"/>
    </location>
</feature>
<reference evidence="4 6" key="1">
    <citation type="submission" date="2015-01" db="EMBL/GenBank/DDBJ databases">
        <authorList>
            <person name="MANFREDI Pablo"/>
        </authorList>
    </citation>
    <scope>NUCLEOTIDE SEQUENCE [LARGE SCALE GENOMIC DNA]</scope>
    <source>
        <strain evidence="4 6">CcD93</strain>
    </source>
</reference>
<evidence type="ECO:0000313" key="5">
    <source>
        <dbReference type="EMBL" id="RIY37716.1"/>
    </source>
</evidence>
<dbReference type="RefSeq" id="WP_042008692.1">
    <property type="nucleotide sequence ID" value="NZ_CDOH01000001.1"/>
</dbReference>
<dbReference type="GeneID" id="97265224"/>
<dbReference type="Pfam" id="PF03061">
    <property type="entry name" value="4HBT"/>
    <property type="match status" value="1"/>
</dbReference>
<dbReference type="AlphaFoldDB" id="A0A0B7HUM6"/>
<organism evidence="4 6">
    <name type="scientific">Capnocytophaga canis</name>
    <dbReference type="NCBI Taxonomy" id="1848903"/>
    <lineage>
        <taxon>Bacteria</taxon>
        <taxon>Pseudomonadati</taxon>
        <taxon>Bacteroidota</taxon>
        <taxon>Flavobacteriia</taxon>
        <taxon>Flavobacteriales</taxon>
        <taxon>Flavobacteriaceae</taxon>
        <taxon>Capnocytophaga</taxon>
    </lineage>
</organism>
<dbReference type="SUPFAM" id="SSF54637">
    <property type="entry name" value="Thioesterase/thiol ester dehydrase-isomerase"/>
    <property type="match status" value="1"/>
</dbReference>
<comment type="similarity">
    <text evidence="1">Belongs to the thioesterase PaaI family.</text>
</comment>
<reference evidence="5 7" key="2">
    <citation type="submission" date="2017-08" db="EMBL/GenBank/DDBJ databases">
        <title>Capnocytophaga canis 17-158 assembly.</title>
        <authorList>
            <person name="Gulvik C.A."/>
        </authorList>
    </citation>
    <scope>NUCLEOTIDE SEQUENCE [LARGE SCALE GENOMIC DNA]</scope>
    <source>
        <strain evidence="5 7">17-158</strain>
    </source>
</reference>
<proteinExistence type="inferred from homology"/>
<evidence type="ECO:0000313" key="6">
    <source>
        <dbReference type="Proteomes" id="UP000038200"/>
    </source>
</evidence>
<dbReference type="Proteomes" id="UP000265497">
    <property type="component" value="Unassembled WGS sequence"/>
</dbReference>
<dbReference type="Proteomes" id="UP000038200">
    <property type="component" value="Unassembled WGS sequence"/>
</dbReference>
<dbReference type="Gene3D" id="3.10.129.10">
    <property type="entry name" value="Hotdog Thioesterase"/>
    <property type="match status" value="1"/>
</dbReference>
<dbReference type="EMBL" id="CDOL01000243">
    <property type="protein sequence ID" value="CEN53703.1"/>
    <property type="molecule type" value="Genomic_DNA"/>
</dbReference>
<protein>
    <submittedName>
        <fullName evidence="4 5">Thioesterase</fullName>
    </submittedName>
</protein>
<evidence type="ECO:0000313" key="4">
    <source>
        <dbReference type="EMBL" id="CEN53703.1"/>
    </source>
</evidence>
<dbReference type="InterPro" id="IPR029069">
    <property type="entry name" value="HotDog_dom_sf"/>
</dbReference>
<dbReference type="InterPro" id="IPR003736">
    <property type="entry name" value="PAAI_dom"/>
</dbReference>
<evidence type="ECO:0000256" key="2">
    <source>
        <dbReference type="ARBA" id="ARBA00022801"/>
    </source>
</evidence>
<dbReference type="STRING" id="1848903.CCAND38_10009"/>
<accession>A0A0B7HUM6</accession>
<gene>
    <name evidence="4" type="ORF">CCAND93_530005</name>
    <name evidence="5" type="ORF">CKY20_03225</name>
</gene>
<evidence type="ECO:0000313" key="7">
    <source>
        <dbReference type="Proteomes" id="UP000265497"/>
    </source>
</evidence>
<keyword evidence="2" id="KW-0378">Hydrolase</keyword>
<dbReference type="InterPro" id="IPR006683">
    <property type="entry name" value="Thioestr_dom"/>
</dbReference>
<evidence type="ECO:0000259" key="3">
    <source>
        <dbReference type="Pfam" id="PF03061"/>
    </source>
</evidence>
<dbReference type="PANTHER" id="PTHR43240:SF5">
    <property type="entry name" value="1,4-DIHYDROXY-2-NAPHTHOYL-COA THIOESTERASE 1"/>
    <property type="match status" value="1"/>
</dbReference>
<dbReference type="PANTHER" id="PTHR43240">
    <property type="entry name" value="1,4-DIHYDROXY-2-NAPHTHOYL-COA THIOESTERASE 1"/>
    <property type="match status" value="1"/>
</dbReference>
<name>A0A0B7HUM6_9FLAO</name>
<sequence>MDKEVLQKIWSELPENELISYLGIEPVELGKDFITLKMPVTSRVTQIDGILHGGITFALAETVGSVGAYVLYRKQGESIRGIELSGNHLRAGKVGDTIFAKATCIHNGGTLQLWDIKATNQHDKLISSFKFTTIKI</sequence>
<dbReference type="OrthoDB" id="9798208at2"/>
<dbReference type="EMBL" id="NSDI01000002">
    <property type="protein sequence ID" value="RIY37716.1"/>
    <property type="molecule type" value="Genomic_DNA"/>
</dbReference>
<dbReference type="NCBIfam" id="TIGR00369">
    <property type="entry name" value="unchar_dom_1"/>
    <property type="match status" value="1"/>
</dbReference>
<dbReference type="GO" id="GO:0005829">
    <property type="term" value="C:cytosol"/>
    <property type="evidence" value="ECO:0007669"/>
    <property type="project" value="TreeGrafter"/>
</dbReference>
<evidence type="ECO:0000256" key="1">
    <source>
        <dbReference type="ARBA" id="ARBA00008324"/>
    </source>
</evidence>